<reference evidence="3 4" key="1">
    <citation type="submission" date="2020-10" db="EMBL/GenBank/DDBJ databases">
        <title>The Coptis chinensis genome and diversification of protoberbering-type alkaloids.</title>
        <authorList>
            <person name="Wang B."/>
            <person name="Shu S."/>
            <person name="Song C."/>
            <person name="Liu Y."/>
        </authorList>
    </citation>
    <scope>NUCLEOTIDE SEQUENCE [LARGE SCALE GENOMIC DNA]</scope>
    <source>
        <strain evidence="3">HL-2020</strain>
        <tissue evidence="3">Leaf</tissue>
    </source>
</reference>
<dbReference type="AlphaFoldDB" id="A0A835HJI5"/>
<evidence type="ECO:0000256" key="1">
    <source>
        <dbReference type="ARBA" id="ARBA00022857"/>
    </source>
</evidence>
<dbReference type="GO" id="GO:0070402">
    <property type="term" value="F:NADPH binding"/>
    <property type="evidence" value="ECO:0007669"/>
    <property type="project" value="TreeGrafter"/>
</dbReference>
<dbReference type="InterPro" id="IPR011032">
    <property type="entry name" value="GroES-like_sf"/>
</dbReference>
<dbReference type="GO" id="GO:0003960">
    <property type="term" value="F:quinone reductase (NADPH) activity"/>
    <property type="evidence" value="ECO:0007669"/>
    <property type="project" value="TreeGrafter"/>
</dbReference>
<dbReference type="OrthoDB" id="3509362at2759"/>
<dbReference type="GO" id="GO:0005829">
    <property type="term" value="C:cytosol"/>
    <property type="evidence" value="ECO:0007669"/>
    <property type="project" value="TreeGrafter"/>
</dbReference>
<dbReference type="SUPFAM" id="SSF50129">
    <property type="entry name" value="GroES-like"/>
    <property type="match status" value="1"/>
</dbReference>
<protein>
    <submittedName>
        <fullName evidence="3">Uncharacterized protein</fullName>
    </submittedName>
</protein>
<keyword evidence="4" id="KW-1185">Reference proteome</keyword>
<evidence type="ECO:0000313" key="4">
    <source>
        <dbReference type="Proteomes" id="UP000631114"/>
    </source>
</evidence>
<evidence type="ECO:0000313" key="3">
    <source>
        <dbReference type="EMBL" id="KAF9599494.1"/>
    </source>
</evidence>
<dbReference type="EMBL" id="JADFTS010000007">
    <property type="protein sequence ID" value="KAF9599494.1"/>
    <property type="molecule type" value="Genomic_DNA"/>
</dbReference>
<sequence>MTAVGPGLTGRSVGDVVAYGGNPMGSYTEEQILPASVVVSVPSSIDPIVGASVMLKGMAAWFLLRQCFKVEFGHTVLIHAKQTRGVKYLFCAKRQMPFGHVIGTVSIEEKAAQAKEDGCHHIIIYTQKDFVVAGITDMFEDLWIHDFPTNLLDLYDWRHWGVLEDLRITYECKLRDQLGAYCAAEPLVSSFSGWCRCPYYEVDFFEWPLILASVRSACVPFGDDRSNEDVFEAISSAICNPLLPAVPEIFACTVGQKPSWAKAKQGQIYYLNCPVQEYALSDLQPTYQFYTQIASLKSQGFISHCTYQPGKLSSPRSRFQLI</sequence>
<keyword evidence="1" id="KW-0521">NADP</keyword>
<dbReference type="Gene3D" id="3.90.180.10">
    <property type="entry name" value="Medium-chain alcohol dehydrogenases, catalytic domain"/>
    <property type="match status" value="1"/>
</dbReference>
<dbReference type="Gene3D" id="3.40.50.720">
    <property type="entry name" value="NAD(P)-binding Rossmann-like Domain"/>
    <property type="match status" value="1"/>
</dbReference>
<dbReference type="PANTHER" id="PTHR48106">
    <property type="entry name" value="QUINONE OXIDOREDUCTASE PIG3-RELATED"/>
    <property type="match status" value="1"/>
</dbReference>
<accession>A0A835HJI5</accession>
<organism evidence="3 4">
    <name type="scientific">Coptis chinensis</name>
    <dbReference type="NCBI Taxonomy" id="261450"/>
    <lineage>
        <taxon>Eukaryota</taxon>
        <taxon>Viridiplantae</taxon>
        <taxon>Streptophyta</taxon>
        <taxon>Embryophyta</taxon>
        <taxon>Tracheophyta</taxon>
        <taxon>Spermatophyta</taxon>
        <taxon>Magnoliopsida</taxon>
        <taxon>Ranunculales</taxon>
        <taxon>Ranunculaceae</taxon>
        <taxon>Coptidoideae</taxon>
        <taxon>Coptis</taxon>
    </lineage>
</organism>
<dbReference type="GO" id="GO:0035925">
    <property type="term" value="F:mRNA 3'-UTR AU-rich region binding"/>
    <property type="evidence" value="ECO:0007669"/>
    <property type="project" value="TreeGrafter"/>
</dbReference>
<evidence type="ECO:0000256" key="2">
    <source>
        <dbReference type="ARBA" id="ARBA00023002"/>
    </source>
</evidence>
<dbReference type="InterPro" id="IPR036291">
    <property type="entry name" value="NAD(P)-bd_dom_sf"/>
</dbReference>
<name>A0A835HJI5_9MAGN</name>
<dbReference type="Proteomes" id="UP000631114">
    <property type="component" value="Unassembled WGS sequence"/>
</dbReference>
<comment type="caution">
    <text evidence="3">The sequence shown here is derived from an EMBL/GenBank/DDBJ whole genome shotgun (WGS) entry which is preliminary data.</text>
</comment>
<dbReference type="SUPFAM" id="SSF51735">
    <property type="entry name" value="NAD(P)-binding Rossmann-fold domains"/>
    <property type="match status" value="1"/>
</dbReference>
<dbReference type="PANTHER" id="PTHR48106:SF13">
    <property type="entry name" value="QUINONE OXIDOREDUCTASE-RELATED"/>
    <property type="match status" value="1"/>
</dbReference>
<gene>
    <name evidence="3" type="ORF">IFM89_038588</name>
</gene>
<keyword evidence="2" id="KW-0560">Oxidoreductase</keyword>
<proteinExistence type="predicted"/>